<evidence type="ECO:0000256" key="1">
    <source>
        <dbReference type="ARBA" id="ARBA00022723"/>
    </source>
</evidence>
<feature type="region of interest" description="Disordered" evidence="5">
    <location>
        <begin position="1"/>
        <end position="28"/>
    </location>
</feature>
<evidence type="ECO:0000256" key="3">
    <source>
        <dbReference type="ARBA" id="ARBA00022833"/>
    </source>
</evidence>
<organism evidence="7 8">
    <name type="scientific">Aureobasidium pullulans</name>
    <name type="common">Black yeast</name>
    <name type="synonym">Pullularia pullulans</name>
    <dbReference type="NCBI Taxonomy" id="5580"/>
    <lineage>
        <taxon>Eukaryota</taxon>
        <taxon>Fungi</taxon>
        <taxon>Dikarya</taxon>
        <taxon>Ascomycota</taxon>
        <taxon>Pezizomycotina</taxon>
        <taxon>Dothideomycetes</taxon>
        <taxon>Dothideomycetidae</taxon>
        <taxon>Dothideales</taxon>
        <taxon>Saccotheciaceae</taxon>
        <taxon>Aureobasidium</taxon>
    </lineage>
</organism>
<keyword evidence="1" id="KW-0479">Metal-binding</keyword>
<evidence type="ECO:0000256" key="4">
    <source>
        <dbReference type="PROSITE-ProRule" id="PRU00134"/>
    </source>
</evidence>
<proteinExistence type="predicted"/>
<feature type="region of interest" description="Disordered" evidence="5">
    <location>
        <begin position="78"/>
        <end position="123"/>
    </location>
</feature>
<dbReference type="Proteomes" id="UP001341245">
    <property type="component" value="Unassembled WGS sequence"/>
</dbReference>
<keyword evidence="3" id="KW-0862">Zinc</keyword>
<feature type="domain" description="MYND-type" evidence="6">
    <location>
        <begin position="16"/>
        <end position="58"/>
    </location>
</feature>
<dbReference type="Gene3D" id="6.10.140.2220">
    <property type="match status" value="2"/>
</dbReference>
<gene>
    <name evidence="7" type="ORF">QM012_009525</name>
</gene>
<keyword evidence="8" id="KW-1185">Reference proteome</keyword>
<evidence type="ECO:0000313" key="7">
    <source>
        <dbReference type="EMBL" id="KAK6003754.1"/>
    </source>
</evidence>
<reference evidence="7 8" key="1">
    <citation type="submission" date="2023-11" db="EMBL/GenBank/DDBJ databases">
        <title>Draft genome sequence and annotation of the polyextremotolerant black yeast-like fungus Aureobasidium pullulans NRRL 62042.</title>
        <authorList>
            <person name="Dielentheis-Frenken M.R.E."/>
            <person name="Wibberg D."/>
            <person name="Blank L.M."/>
            <person name="Tiso T."/>
        </authorList>
    </citation>
    <scope>NUCLEOTIDE SEQUENCE [LARGE SCALE GENOMIC DNA]</scope>
    <source>
        <strain evidence="7 8">NRRL 62042</strain>
    </source>
</reference>
<name>A0ABR0TH41_AURPU</name>
<feature type="compositionally biased region" description="Basic and acidic residues" evidence="5">
    <location>
        <begin position="93"/>
        <end position="102"/>
    </location>
</feature>
<protein>
    <recommendedName>
        <fullName evidence="6">MYND-type domain-containing protein</fullName>
    </recommendedName>
</protein>
<dbReference type="PROSITE" id="PS50865">
    <property type="entry name" value="ZF_MYND_2"/>
    <property type="match status" value="2"/>
</dbReference>
<dbReference type="EMBL" id="JASGXD010000009">
    <property type="protein sequence ID" value="KAK6003754.1"/>
    <property type="molecule type" value="Genomic_DNA"/>
</dbReference>
<dbReference type="Pfam" id="PF01753">
    <property type="entry name" value="zf-MYND"/>
    <property type="match status" value="2"/>
</dbReference>
<feature type="compositionally biased region" description="Low complexity" evidence="5">
    <location>
        <begin position="103"/>
        <end position="123"/>
    </location>
</feature>
<keyword evidence="2 4" id="KW-0863">Zinc-finger</keyword>
<evidence type="ECO:0000313" key="8">
    <source>
        <dbReference type="Proteomes" id="UP001341245"/>
    </source>
</evidence>
<accession>A0ABR0TH41</accession>
<dbReference type="SUPFAM" id="SSF144232">
    <property type="entry name" value="HIT/MYND zinc finger-like"/>
    <property type="match status" value="2"/>
</dbReference>
<sequence length="178" mass="19389">MKCAVAGDNEKPQDACGNCGKKKAEDGSPCQPYSLCGHRRYCSRKCELAHRPQHKLVCNDRFYRVMGNSWAKAQSVVRAAGAQRSSSASEEGDQMKDEDRRINTSSTSTTSGPDSASASAANSNDGLDDIPACGNCGVEATFEKPPLLCRKCKKQHHCNKKCQKSHWPAHKRLCLASN</sequence>
<feature type="domain" description="MYND-type" evidence="6">
    <location>
        <begin position="133"/>
        <end position="174"/>
    </location>
</feature>
<evidence type="ECO:0000259" key="6">
    <source>
        <dbReference type="PROSITE" id="PS50865"/>
    </source>
</evidence>
<evidence type="ECO:0000256" key="2">
    <source>
        <dbReference type="ARBA" id="ARBA00022771"/>
    </source>
</evidence>
<feature type="compositionally biased region" description="Low complexity" evidence="5">
    <location>
        <begin position="78"/>
        <end position="89"/>
    </location>
</feature>
<evidence type="ECO:0000256" key="5">
    <source>
        <dbReference type="SAM" id="MobiDB-lite"/>
    </source>
</evidence>
<comment type="caution">
    <text evidence="7">The sequence shown here is derived from an EMBL/GenBank/DDBJ whole genome shotgun (WGS) entry which is preliminary data.</text>
</comment>
<dbReference type="InterPro" id="IPR002893">
    <property type="entry name" value="Znf_MYND"/>
</dbReference>